<dbReference type="EMBL" id="CAJNOJ010000162">
    <property type="protein sequence ID" value="CAF1224120.1"/>
    <property type="molecule type" value="Genomic_DNA"/>
</dbReference>
<dbReference type="PROSITE" id="PS50262">
    <property type="entry name" value="G_PROTEIN_RECEP_F1_2"/>
    <property type="match status" value="1"/>
</dbReference>
<evidence type="ECO:0000256" key="5">
    <source>
        <dbReference type="ARBA" id="ARBA00023040"/>
    </source>
</evidence>
<dbReference type="GO" id="GO:0042923">
    <property type="term" value="F:neuropeptide binding"/>
    <property type="evidence" value="ECO:0007669"/>
    <property type="project" value="TreeGrafter"/>
</dbReference>
<dbReference type="OrthoDB" id="10002141at2759"/>
<dbReference type="SUPFAM" id="SSF81321">
    <property type="entry name" value="Family A G protein-coupled receptor-like"/>
    <property type="match status" value="1"/>
</dbReference>
<feature type="transmembrane region" description="Helical" evidence="9">
    <location>
        <begin position="97"/>
        <end position="115"/>
    </location>
</feature>
<feature type="transmembrane region" description="Helical" evidence="9">
    <location>
        <begin position="224"/>
        <end position="246"/>
    </location>
</feature>
<evidence type="ECO:0000256" key="3">
    <source>
        <dbReference type="ARBA" id="ARBA00022692"/>
    </source>
</evidence>
<dbReference type="AlphaFoldDB" id="A0A814Y3F9"/>
<evidence type="ECO:0000256" key="7">
    <source>
        <dbReference type="ARBA" id="ARBA00023170"/>
    </source>
</evidence>
<evidence type="ECO:0000313" key="14">
    <source>
        <dbReference type="Proteomes" id="UP000663852"/>
    </source>
</evidence>
<evidence type="ECO:0000256" key="6">
    <source>
        <dbReference type="ARBA" id="ARBA00023136"/>
    </source>
</evidence>
<dbReference type="PANTHER" id="PTHR24229">
    <property type="entry name" value="NEUROPEPTIDES RECEPTOR"/>
    <property type="match status" value="1"/>
</dbReference>
<feature type="transmembrane region" description="Helical" evidence="9">
    <location>
        <begin position="20"/>
        <end position="41"/>
    </location>
</feature>
<evidence type="ECO:0000256" key="1">
    <source>
        <dbReference type="ARBA" id="ARBA00004651"/>
    </source>
</evidence>
<comment type="caution">
    <text evidence="12">The sequence shown here is derived from an EMBL/GenBank/DDBJ whole genome shotgun (WGS) entry which is preliminary data.</text>
</comment>
<keyword evidence="2" id="KW-1003">Cell membrane</keyword>
<evidence type="ECO:0000259" key="10">
    <source>
        <dbReference type="PROSITE" id="PS50262"/>
    </source>
</evidence>
<evidence type="ECO:0000256" key="8">
    <source>
        <dbReference type="ARBA" id="ARBA00023224"/>
    </source>
</evidence>
<keyword evidence="3 9" id="KW-0812">Transmembrane</keyword>
<sequence length="326" mass="37454">MTSSSSTTATINAISRWLNYILAIPMIVLGILGATLTIFIFTRKSSFQRNPTIIYLLAGATMTAIHLPTVYIQSILVDGFGLGIFNTNDLACREHNYLLYVTTVIAISFPCWAAFDQYASTSRDASFRHRWSSIRVVRSAIIGTNLFWSIVYLPMLVYSGVENRTCILTNVTYRKFNDFLLTPLIYTIGPLTLITLFTRGILLNLNRTTVQSKRDHLTRQIRRMLIPQLIFLAMSGIPFGLQNIYFNLTSNVVKSSLHRAVEHLCIQIIRLFYHFNFVFTFYIYLYMSSEVRKLFRRMTTKFSTMDSSIQEGMVMETCKIEDSTYI</sequence>
<evidence type="ECO:0000256" key="4">
    <source>
        <dbReference type="ARBA" id="ARBA00022989"/>
    </source>
</evidence>
<gene>
    <name evidence="12" type="ORF">EDS130_LOCUS26581</name>
    <name evidence="11" type="ORF">XAT740_LOCUS19809</name>
</gene>
<evidence type="ECO:0000256" key="2">
    <source>
        <dbReference type="ARBA" id="ARBA00022475"/>
    </source>
</evidence>
<dbReference type="Gene3D" id="1.20.1070.10">
    <property type="entry name" value="Rhodopsin 7-helix transmembrane proteins"/>
    <property type="match status" value="1"/>
</dbReference>
<evidence type="ECO:0000256" key="9">
    <source>
        <dbReference type="SAM" id="Phobius"/>
    </source>
</evidence>
<accession>A0A814Y3F9</accession>
<feature type="transmembrane region" description="Helical" evidence="9">
    <location>
        <begin position="266"/>
        <end position="287"/>
    </location>
</feature>
<dbReference type="InterPro" id="IPR017452">
    <property type="entry name" value="GPCR_Rhodpsn_7TM"/>
</dbReference>
<name>A0A814Y3F9_ADIRI</name>
<feature type="domain" description="G-protein coupled receptors family 1 profile" evidence="10">
    <location>
        <begin position="33"/>
        <end position="284"/>
    </location>
</feature>
<dbReference type="GO" id="GO:0004930">
    <property type="term" value="F:G protein-coupled receptor activity"/>
    <property type="evidence" value="ECO:0007669"/>
    <property type="project" value="UniProtKB-KW"/>
</dbReference>
<feature type="transmembrane region" description="Helical" evidence="9">
    <location>
        <begin position="179"/>
        <end position="203"/>
    </location>
</feature>
<dbReference type="GO" id="GO:0043005">
    <property type="term" value="C:neuron projection"/>
    <property type="evidence" value="ECO:0007669"/>
    <property type="project" value="TreeGrafter"/>
</dbReference>
<dbReference type="GO" id="GO:0007218">
    <property type="term" value="P:neuropeptide signaling pathway"/>
    <property type="evidence" value="ECO:0007669"/>
    <property type="project" value="TreeGrafter"/>
</dbReference>
<keyword evidence="7" id="KW-0675">Receptor</keyword>
<dbReference type="PANTHER" id="PTHR24229:SF40">
    <property type="entry name" value="ALLATOSTATIN C RECEPTOR 1-RELATED"/>
    <property type="match status" value="1"/>
</dbReference>
<organism evidence="12 14">
    <name type="scientific">Adineta ricciae</name>
    <name type="common">Rotifer</name>
    <dbReference type="NCBI Taxonomy" id="249248"/>
    <lineage>
        <taxon>Eukaryota</taxon>
        <taxon>Metazoa</taxon>
        <taxon>Spiralia</taxon>
        <taxon>Gnathifera</taxon>
        <taxon>Rotifera</taxon>
        <taxon>Eurotatoria</taxon>
        <taxon>Bdelloidea</taxon>
        <taxon>Adinetida</taxon>
        <taxon>Adinetidae</taxon>
        <taxon>Adineta</taxon>
    </lineage>
</organism>
<evidence type="ECO:0000313" key="12">
    <source>
        <dbReference type="EMBL" id="CAF1224120.1"/>
    </source>
</evidence>
<feature type="transmembrane region" description="Helical" evidence="9">
    <location>
        <begin position="136"/>
        <end position="159"/>
    </location>
</feature>
<keyword evidence="4 9" id="KW-1133">Transmembrane helix</keyword>
<keyword evidence="6 9" id="KW-0472">Membrane</keyword>
<evidence type="ECO:0000313" key="13">
    <source>
        <dbReference type="Proteomes" id="UP000663828"/>
    </source>
</evidence>
<protein>
    <recommendedName>
        <fullName evidence="10">G-protein coupled receptors family 1 profile domain-containing protein</fullName>
    </recommendedName>
</protein>
<dbReference type="Proteomes" id="UP000663852">
    <property type="component" value="Unassembled WGS sequence"/>
</dbReference>
<comment type="subcellular location">
    <subcellularLocation>
        <location evidence="1">Cell membrane</location>
        <topology evidence="1">Multi-pass membrane protein</topology>
    </subcellularLocation>
</comment>
<dbReference type="EMBL" id="CAJNOR010001363">
    <property type="protein sequence ID" value="CAF1129239.1"/>
    <property type="molecule type" value="Genomic_DNA"/>
</dbReference>
<keyword evidence="5" id="KW-0297">G-protein coupled receptor</keyword>
<reference evidence="12" key="1">
    <citation type="submission" date="2021-02" db="EMBL/GenBank/DDBJ databases">
        <authorList>
            <person name="Nowell W R."/>
        </authorList>
    </citation>
    <scope>NUCLEOTIDE SEQUENCE</scope>
</reference>
<proteinExistence type="predicted"/>
<feature type="transmembrane region" description="Helical" evidence="9">
    <location>
        <begin position="53"/>
        <end position="77"/>
    </location>
</feature>
<dbReference type="GO" id="GO:0005886">
    <property type="term" value="C:plasma membrane"/>
    <property type="evidence" value="ECO:0007669"/>
    <property type="project" value="UniProtKB-SubCell"/>
</dbReference>
<keyword evidence="13" id="KW-1185">Reference proteome</keyword>
<keyword evidence="8" id="KW-0807">Transducer</keyword>
<evidence type="ECO:0000313" key="11">
    <source>
        <dbReference type="EMBL" id="CAF1129239.1"/>
    </source>
</evidence>
<dbReference type="Proteomes" id="UP000663828">
    <property type="component" value="Unassembled WGS sequence"/>
</dbReference>